<evidence type="ECO:0000313" key="3">
    <source>
        <dbReference type="EMBL" id="ACG26313.1"/>
    </source>
</evidence>
<reference evidence="3" key="1">
    <citation type="journal article" date="2009" name="Plant Mol. Biol.">
        <title>Insights into corn genes derived from large-scale cDNA sequencing.</title>
        <authorList>
            <person name="Alexandrov N.N."/>
            <person name="Brover V.V."/>
            <person name="Freidin S."/>
            <person name="Troukhan M.E."/>
            <person name="Tatarinova T.V."/>
            <person name="Zhang H."/>
            <person name="Swaller T.J."/>
            <person name="Lu Y.P."/>
            <person name="Bouck J."/>
            <person name="Flavell R.B."/>
            <person name="Feldmann K.A."/>
        </authorList>
    </citation>
    <scope>NUCLEOTIDE SEQUENCE</scope>
</reference>
<dbReference type="PANTHER" id="PTHR33728">
    <property type="entry name" value="CTTNBP 2 AMINO-TERMINAL-LIKE PROTEIN"/>
    <property type="match status" value="1"/>
</dbReference>
<organism evidence="3">
    <name type="scientific">Zea mays</name>
    <name type="common">Maize</name>
    <dbReference type="NCBI Taxonomy" id="4577"/>
    <lineage>
        <taxon>Eukaryota</taxon>
        <taxon>Viridiplantae</taxon>
        <taxon>Streptophyta</taxon>
        <taxon>Embryophyta</taxon>
        <taxon>Tracheophyta</taxon>
        <taxon>Spermatophyta</taxon>
        <taxon>Magnoliopsida</taxon>
        <taxon>Liliopsida</taxon>
        <taxon>Poales</taxon>
        <taxon>Poaceae</taxon>
        <taxon>PACMAD clade</taxon>
        <taxon>Panicoideae</taxon>
        <taxon>Andropogonodae</taxon>
        <taxon>Andropogoneae</taxon>
        <taxon>Tripsacinae</taxon>
        <taxon>Zea</taxon>
    </lineage>
</organism>
<feature type="region of interest" description="Disordered" evidence="1">
    <location>
        <begin position="86"/>
        <end position="128"/>
    </location>
</feature>
<accession>B6SN80</accession>
<keyword evidence="2" id="KW-1133">Transmembrane helix</keyword>
<feature type="region of interest" description="Disordered" evidence="1">
    <location>
        <begin position="1"/>
        <end position="21"/>
    </location>
</feature>
<keyword evidence="2" id="KW-0472">Membrane</keyword>
<evidence type="ECO:0000256" key="1">
    <source>
        <dbReference type="SAM" id="MobiDB-lite"/>
    </source>
</evidence>
<protein>
    <submittedName>
        <fullName evidence="3">Uncharacterized protein</fullName>
    </submittedName>
</protein>
<evidence type="ECO:0000256" key="2">
    <source>
        <dbReference type="SAM" id="Phobius"/>
    </source>
</evidence>
<feature type="compositionally biased region" description="Low complexity" evidence="1">
    <location>
        <begin position="86"/>
        <end position="97"/>
    </location>
</feature>
<dbReference type="AlphaFoldDB" id="B6SN80"/>
<feature type="transmembrane region" description="Helical" evidence="2">
    <location>
        <begin position="55"/>
        <end position="76"/>
    </location>
</feature>
<dbReference type="EMBL" id="EU954195">
    <property type="protein sequence ID" value="ACG26313.1"/>
    <property type="molecule type" value="mRNA"/>
</dbReference>
<keyword evidence="2" id="KW-0812">Transmembrane</keyword>
<dbReference type="PANTHER" id="PTHR33728:SF7">
    <property type="entry name" value="OS05G0426800 PROTEIN"/>
    <property type="match status" value="1"/>
</dbReference>
<feature type="compositionally biased region" description="Polar residues" evidence="1">
    <location>
        <begin position="1"/>
        <end position="11"/>
    </location>
</feature>
<sequence>MSRFAGQTSTRPWVGMAGSGATASEPAAADVARDNAAAAMRGAGAGAATATNASAISFGFAATAVLVSMFLLMAIFEHLIKPGLASSSSSSSRGASGSHEDDAAAADDGEGRGHRHRTGGSPPARLRERDDAAPDKLISHLLPKVEAVVDLTVLMPGQRYPTFLAQPAPLAPCPREGVLWPSHDRRRSFVPP</sequence>
<proteinExistence type="evidence at transcript level"/>
<name>B6SN80_MAIZE</name>
<dbReference type="ExpressionAtlas" id="B6SN80">
    <property type="expression patterns" value="baseline and differential"/>
</dbReference>